<organism evidence="2 3">
    <name type="scientific">Hyaloscypha bicolor E</name>
    <dbReference type="NCBI Taxonomy" id="1095630"/>
    <lineage>
        <taxon>Eukaryota</taxon>
        <taxon>Fungi</taxon>
        <taxon>Dikarya</taxon>
        <taxon>Ascomycota</taxon>
        <taxon>Pezizomycotina</taxon>
        <taxon>Leotiomycetes</taxon>
        <taxon>Helotiales</taxon>
        <taxon>Hyaloscyphaceae</taxon>
        <taxon>Hyaloscypha</taxon>
        <taxon>Hyaloscypha bicolor</taxon>
    </lineage>
</organism>
<dbReference type="OrthoDB" id="3554208at2759"/>
<keyword evidence="1" id="KW-0732">Signal</keyword>
<sequence>MQFKPFLAIAGLLASLAAANPNPQPPEQTTAAVQALESYVEMVATQADFLSILSSISTDTAALASVTDFEASVSRQLRAGQTVGSNCLDELPSGIRPFFVSVVSQEYAILASNGFTSLANQLHATATSATLNTAPEGDWWAEARWCCCCWTCGCRDGFVMFQW</sequence>
<dbReference type="EMBL" id="KZ613912">
    <property type="protein sequence ID" value="PMD51790.1"/>
    <property type="molecule type" value="Genomic_DNA"/>
</dbReference>
<accession>A0A2J6SM43</accession>
<dbReference type="InParanoid" id="A0A2J6SM43"/>
<keyword evidence="3" id="KW-1185">Reference proteome</keyword>
<dbReference type="RefSeq" id="XP_024728694.1">
    <property type="nucleotide sequence ID" value="XM_024884075.1"/>
</dbReference>
<evidence type="ECO:0008006" key="4">
    <source>
        <dbReference type="Google" id="ProtNLM"/>
    </source>
</evidence>
<reference evidence="2 3" key="1">
    <citation type="submission" date="2016-04" db="EMBL/GenBank/DDBJ databases">
        <title>A degradative enzymes factory behind the ericoid mycorrhizal symbiosis.</title>
        <authorList>
            <consortium name="DOE Joint Genome Institute"/>
            <person name="Martino E."/>
            <person name="Morin E."/>
            <person name="Grelet G."/>
            <person name="Kuo A."/>
            <person name="Kohler A."/>
            <person name="Daghino S."/>
            <person name="Barry K."/>
            <person name="Choi C."/>
            <person name="Cichocki N."/>
            <person name="Clum A."/>
            <person name="Copeland A."/>
            <person name="Hainaut M."/>
            <person name="Haridas S."/>
            <person name="Labutti K."/>
            <person name="Lindquist E."/>
            <person name="Lipzen A."/>
            <person name="Khouja H.-R."/>
            <person name="Murat C."/>
            <person name="Ohm R."/>
            <person name="Olson A."/>
            <person name="Spatafora J."/>
            <person name="Veneault-Fourrey C."/>
            <person name="Henrissat B."/>
            <person name="Grigoriev I."/>
            <person name="Martin F."/>
            <person name="Perotto S."/>
        </authorList>
    </citation>
    <scope>NUCLEOTIDE SEQUENCE [LARGE SCALE GENOMIC DNA]</scope>
    <source>
        <strain evidence="2 3">E</strain>
    </source>
</reference>
<dbReference type="GeneID" id="36592152"/>
<feature type="chain" id="PRO_5014342281" description="Cell wall protein" evidence="1">
    <location>
        <begin position="20"/>
        <end position="163"/>
    </location>
</feature>
<protein>
    <recommendedName>
        <fullName evidence="4">Cell wall protein</fullName>
    </recommendedName>
</protein>
<evidence type="ECO:0000256" key="1">
    <source>
        <dbReference type="SAM" id="SignalP"/>
    </source>
</evidence>
<proteinExistence type="predicted"/>
<evidence type="ECO:0000313" key="3">
    <source>
        <dbReference type="Proteomes" id="UP000235371"/>
    </source>
</evidence>
<dbReference type="Proteomes" id="UP000235371">
    <property type="component" value="Unassembled WGS sequence"/>
</dbReference>
<gene>
    <name evidence="2" type="ORF">K444DRAFT_637039</name>
</gene>
<dbReference type="AlphaFoldDB" id="A0A2J6SM43"/>
<feature type="signal peptide" evidence="1">
    <location>
        <begin position="1"/>
        <end position="19"/>
    </location>
</feature>
<evidence type="ECO:0000313" key="2">
    <source>
        <dbReference type="EMBL" id="PMD51790.1"/>
    </source>
</evidence>
<name>A0A2J6SM43_9HELO</name>